<accession>A0A8J7KID6</accession>
<proteinExistence type="predicted"/>
<comment type="caution">
    <text evidence="2">The sequence shown here is derived from an EMBL/GenBank/DDBJ whole genome shotgun (WGS) entry which is preliminary data.</text>
</comment>
<dbReference type="EMBL" id="JADOUF010000001">
    <property type="protein sequence ID" value="MBG6139440.1"/>
    <property type="molecule type" value="Genomic_DNA"/>
</dbReference>
<feature type="region of interest" description="Disordered" evidence="1">
    <location>
        <begin position="231"/>
        <end position="258"/>
    </location>
</feature>
<dbReference type="RefSeq" id="WP_197006097.1">
    <property type="nucleotide sequence ID" value="NZ_BONS01000012.1"/>
</dbReference>
<gene>
    <name evidence="2" type="ORF">IW245_005634</name>
</gene>
<dbReference type="AlphaFoldDB" id="A0A8J7KID6"/>
<sequence>MGALQDVAQLCGTGATGAAHVSGRPGGTLHLVAGNLGYATCPAVPGVGRLLTASGRIDATTWDAVSAQGPAAASELTGNGHLTLGELQLCVRSAAIDAAHFVLGPGAGALTFSAGARHPFDNVLGTPFPTLERELARRTSLLAEAWPDSAVDSAPLVPAPRVRHRRITLTDVQWELVANADGRRSPLDLASRLGRSAFAVTLDARRLVAAGLLSAPPRPLPPAPPVAALLAGDLPRRGPMPDSPWARRDVRPSDAPGTDVLLRVRDALGKL</sequence>
<protein>
    <submittedName>
        <fullName evidence="2">Uncharacterized protein</fullName>
    </submittedName>
</protein>
<organism evidence="2 3">
    <name type="scientific">Longispora fulva</name>
    <dbReference type="NCBI Taxonomy" id="619741"/>
    <lineage>
        <taxon>Bacteria</taxon>
        <taxon>Bacillati</taxon>
        <taxon>Actinomycetota</taxon>
        <taxon>Actinomycetes</taxon>
        <taxon>Micromonosporales</taxon>
        <taxon>Micromonosporaceae</taxon>
        <taxon>Longispora</taxon>
    </lineage>
</organism>
<name>A0A8J7KID6_9ACTN</name>
<reference evidence="2" key="1">
    <citation type="submission" date="2020-11" db="EMBL/GenBank/DDBJ databases">
        <title>Sequencing the genomes of 1000 actinobacteria strains.</title>
        <authorList>
            <person name="Klenk H.-P."/>
        </authorList>
    </citation>
    <scope>NUCLEOTIDE SEQUENCE</scope>
    <source>
        <strain evidence="2">DSM 45356</strain>
    </source>
</reference>
<evidence type="ECO:0000256" key="1">
    <source>
        <dbReference type="SAM" id="MobiDB-lite"/>
    </source>
</evidence>
<dbReference type="Proteomes" id="UP000622552">
    <property type="component" value="Unassembled WGS sequence"/>
</dbReference>
<evidence type="ECO:0000313" key="3">
    <source>
        <dbReference type="Proteomes" id="UP000622552"/>
    </source>
</evidence>
<keyword evidence="3" id="KW-1185">Reference proteome</keyword>
<evidence type="ECO:0000313" key="2">
    <source>
        <dbReference type="EMBL" id="MBG6139440.1"/>
    </source>
</evidence>